<name>A0A4V6D076_SETVI</name>
<evidence type="ECO:0000256" key="1">
    <source>
        <dbReference type="SAM" id="SignalP"/>
    </source>
</evidence>
<feature type="signal peptide" evidence="1">
    <location>
        <begin position="1"/>
        <end position="20"/>
    </location>
</feature>
<proteinExistence type="predicted"/>
<dbReference type="Proteomes" id="UP000298652">
    <property type="component" value="Chromosome 9"/>
</dbReference>
<dbReference type="AlphaFoldDB" id="A0A4V6D076"/>
<feature type="chain" id="PRO_5020398471" evidence="1">
    <location>
        <begin position="21"/>
        <end position="61"/>
    </location>
</feature>
<accession>A0A4V6D076</accession>
<keyword evidence="3" id="KW-1185">Reference proteome</keyword>
<evidence type="ECO:0000313" key="2">
    <source>
        <dbReference type="EMBL" id="TKV90025.1"/>
    </source>
</evidence>
<organism evidence="2 3">
    <name type="scientific">Setaria viridis</name>
    <name type="common">Green bristlegrass</name>
    <name type="synonym">Setaria italica subsp. viridis</name>
    <dbReference type="NCBI Taxonomy" id="4556"/>
    <lineage>
        <taxon>Eukaryota</taxon>
        <taxon>Viridiplantae</taxon>
        <taxon>Streptophyta</taxon>
        <taxon>Embryophyta</taxon>
        <taxon>Tracheophyta</taxon>
        <taxon>Spermatophyta</taxon>
        <taxon>Magnoliopsida</taxon>
        <taxon>Liliopsida</taxon>
        <taxon>Poales</taxon>
        <taxon>Poaceae</taxon>
        <taxon>PACMAD clade</taxon>
        <taxon>Panicoideae</taxon>
        <taxon>Panicodae</taxon>
        <taxon>Paniceae</taxon>
        <taxon>Cenchrinae</taxon>
        <taxon>Setaria</taxon>
    </lineage>
</organism>
<gene>
    <name evidence="2" type="ORF">SEVIR_9G000732v2</name>
</gene>
<evidence type="ECO:0000313" key="3">
    <source>
        <dbReference type="Proteomes" id="UP000298652"/>
    </source>
</evidence>
<keyword evidence="1" id="KW-0732">Signal</keyword>
<dbReference type="EMBL" id="CM016560">
    <property type="protein sequence ID" value="TKV90025.1"/>
    <property type="molecule type" value="Genomic_DNA"/>
</dbReference>
<dbReference type="Gramene" id="TKV90025">
    <property type="protein sequence ID" value="TKV90025"/>
    <property type="gene ID" value="SEVIR_9G000732v2"/>
</dbReference>
<reference evidence="2" key="1">
    <citation type="submission" date="2019-03" db="EMBL/GenBank/DDBJ databases">
        <title>WGS assembly of Setaria viridis.</title>
        <authorList>
            <person name="Huang P."/>
            <person name="Jenkins J."/>
            <person name="Grimwood J."/>
            <person name="Barry K."/>
            <person name="Healey A."/>
            <person name="Mamidi S."/>
            <person name="Sreedasyam A."/>
            <person name="Shu S."/>
            <person name="Feldman M."/>
            <person name="Wu J."/>
            <person name="Yu Y."/>
            <person name="Chen C."/>
            <person name="Johnson J."/>
            <person name="Rokhsar D."/>
            <person name="Baxter I."/>
            <person name="Schmutz J."/>
            <person name="Brutnell T."/>
            <person name="Kellogg E."/>
        </authorList>
    </citation>
    <scope>NUCLEOTIDE SEQUENCE [LARGE SCALE GENOMIC DNA]</scope>
</reference>
<sequence length="61" mass="7211">MFTFILCCKLTSVYLPLLLCFSPDIKNWLFEKLEKRVSEPCPHYWGGNTMPFLQCNFIGIY</sequence>
<protein>
    <submittedName>
        <fullName evidence="2">Uncharacterized protein</fullName>
    </submittedName>
</protein>